<organism evidence="20 21">
    <name type="scientific">Neobacillus massiliamazoniensis</name>
    <dbReference type="NCBI Taxonomy" id="1499688"/>
    <lineage>
        <taxon>Bacteria</taxon>
        <taxon>Bacillati</taxon>
        <taxon>Bacillota</taxon>
        <taxon>Bacilli</taxon>
        <taxon>Bacillales</taxon>
        <taxon>Bacillaceae</taxon>
        <taxon>Neobacillus</taxon>
    </lineage>
</organism>
<comment type="pathway">
    <text evidence="6">Cofactor biosynthesis; adenosylcobalamin biosynthesis; adenosylcobalamin from cob(II)yrinate a,c-diamide: step 5/7.</text>
</comment>
<dbReference type="STRING" id="1499688.BN000_00870"/>
<comment type="catalytic activity">
    <reaction evidence="3">
        <text>adenosylcob(III)inamide + GTP = adenosylcob(III)inamide phosphate + GDP + H(+)</text>
        <dbReference type="Rhea" id="RHEA:15765"/>
        <dbReference type="ChEBI" id="CHEBI:2480"/>
        <dbReference type="ChEBI" id="CHEBI:15378"/>
        <dbReference type="ChEBI" id="CHEBI:37565"/>
        <dbReference type="ChEBI" id="CHEBI:58189"/>
        <dbReference type="ChEBI" id="CHEBI:58502"/>
        <dbReference type="EC" id="2.7.1.156"/>
    </reaction>
</comment>
<evidence type="ECO:0000256" key="2">
    <source>
        <dbReference type="ARBA" id="ARBA00000711"/>
    </source>
</evidence>
<name>A0A0U1NSF0_9BACI</name>
<feature type="binding site" evidence="19">
    <location>
        <begin position="12"/>
        <end position="19"/>
    </location>
    <ligand>
        <name>GTP</name>
        <dbReference type="ChEBI" id="CHEBI:37565"/>
    </ligand>
</feature>
<evidence type="ECO:0000256" key="19">
    <source>
        <dbReference type="PIRSR" id="PIRSR006135-2"/>
    </source>
</evidence>
<keyword evidence="15 19" id="KW-0342">GTP-binding</keyword>
<dbReference type="InterPro" id="IPR003203">
    <property type="entry name" value="CobU/CobP"/>
</dbReference>
<evidence type="ECO:0000256" key="15">
    <source>
        <dbReference type="ARBA" id="ARBA00023134"/>
    </source>
</evidence>
<keyword evidence="21" id="KW-1185">Reference proteome</keyword>
<evidence type="ECO:0000256" key="12">
    <source>
        <dbReference type="ARBA" id="ARBA00022741"/>
    </source>
</evidence>
<evidence type="ECO:0000256" key="16">
    <source>
        <dbReference type="ARBA" id="ARBA00029570"/>
    </source>
</evidence>
<evidence type="ECO:0000256" key="10">
    <source>
        <dbReference type="ARBA" id="ARBA00022573"/>
    </source>
</evidence>
<gene>
    <name evidence="20" type="primary">cobU</name>
    <name evidence="20" type="ORF">BN000_00870</name>
</gene>
<dbReference type="GO" id="GO:0043752">
    <property type="term" value="F:adenosylcobinamide kinase activity"/>
    <property type="evidence" value="ECO:0007669"/>
    <property type="project" value="UniProtKB-EC"/>
</dbReference>
<comment type="catalytic activity">
    <reaction evidence="2">
        <text>adenosylcob(III)inamide phosphate + GTP + H(+) = adenosylcob(III)inamide-GDP + diphosphate</text>
        <dbReference type="Rhea" id="RHEA:22712"/>
        <dbReference type="ChEBI" id="CHEBI:15378"/>
        <dbReference type="ChEBI" id="CHEBI:33019"/>
        <dbReference type="ChEBI" id="CHEBI:37565"/>
        <dbReference type="ChEBI" id="CHEBI:58502"/>
        <dbReference type="ChEBI" id="CHEBI:60487"/>
        <dbReference type="EC" id="2.7.7.62"/>
    </reaction>
</comment>
<evidence type="ECO:0000256" key="3">
    <source>
        <dbReference type="ARBA" id="ARBA00001522"/>
    </source>
</evidence>
<evidence type="ECO:0000256" key="6">
    <source>
        <dbReference type="ARBA" id="ARBA00005159"/>
    </source>
</evidence>
<dbReference type="GO" id="GO:0005524">
    <property type="term" value="F:ATP binding"/>
    <property type="evidence" value="ECO:0007669"/>
    <property type="project" value="UniProtKB-KW"/>
</dbReference>
<protein>
    <recommendedName>
        <fullName evidence="16">Adenosylcobinamide kinase</fullName>
        <ecNumber evidence="8">2.7.1.156</ecNumber>
        <ecNumber evidence="9">2.7.7.62</ecNumber>
    </recommendedName>
    <alternativeName>
        <fullName evidence="17">Adenosylcobinamide-phosphate guanylyltransferase</fullName>
    </alternativeName>
</protein>
<keyword evidence="10" id="KW-0169">Cobalamin biosynthesis</keyword>
<evidence type="ECO:0000256" key="11">
    <source>
        <dbReference type="ARBA" id="ARBA00022679"/>
    </source>
</evidence>
<keyword evidence="12 19" id="KW-0547">Nucleotide-binding</keyword>
<evidence type="ECO:0000256" key="4">
    <source>
        <dbReference type="ARBA" id="ARBA00003889"/>
    </source>
</evidence>
<feature type="active site" description="GMP-histidine intermediate" evidence="18">
    <location>
        <position position="57"/>
    </location>
</feature>
<evidence type="ECO:0000256" key="14">
    <source>
        <dbReference type="ARBA" id="ARBA00022840"/>
    </source>
</evidence>
<comment type="catalytic activity">
    <reaction evidence="1">
        <text>adenosylcob(III)inamide + ATP = adenosylcob(III)inamide phosphate + ADP + H(+)</text>
        <dbReference type="Rhea" id="RHEA:15769"/>
        <dbReference type="ChEBI" id="CHEBI:2480"/>
        <dbReference type="ChEBI" id="CHEBI:15378"/>
        <dbReference type="ChEBI" id="CHEBI:30616"/>
        <dbReference type="ChEBI" id="CHEBI:58502"/>
        <dbReference type="ChEBI" id="CHEBI:456216"/>
        <dbReference type="EC" id="2.7.1.156"/>
    </reaction>
</comment>
<dbReference type="GO" id="GO:0009236">
    <property type="term" value="P:cobalamin biosynthetic process"/>
    <property type="evidence" value="ECO:0007669"/>
    <property type="project" value="UniProtKB-UniPathway"/>
</dbReference>
<evidence type="ECO:0000256" key="8">
    <source>
        <dbReference type="ARBA" id="ARBA00012016"/>
    </source>
</evidence>
<feature type="binding site" evidence="19">
    <location>
        <position position="72"/>
    </location>
    <ligand>
        <name>GTP</name>
        <dbReference type="ChEBI" id="CHEBI:37565"/>
    </ligand>
</feature>
<dbReference type="Pfam" id="PF02283">
    <property type="entry name" value="CobU"/>
    <property type="match status" value="1"/>
</dbReference>
<dbReference type="PANTHER" id="PTHR34848:SF1">
    <property type="entry name" value="BIFUNCTIONAL ADENOSYLCOBALAMIN BIOSYNTHESIS PROTEIN COBU"/>
    <property type="match status" value="1"/>
</dbReference>
<feature type="binding site" evidence="19">
    <location>
        <begin position="41"/>
        <end position="43"/>
    </location>
    <ligand>
        <name>GTP</name>
        <dbReference type="ChEBI" id="CHEBI:37565"/>
    </ligand>
</feature>
<evidence type="ECO:0000256" key="5">
    <source>
        <dbReference type="ARBA" id="ARBA00004692"/>
    </source>
</evidence>
<accession>A0A0U1NSF0</accession>
<feature type="binding site" evidence="19">
    <location>
        <position position="93"/>
    </location>
    <ligand>
        <name>GTP</name>
        <dbReference type="ChEBI" id="CHEBI:37565"/>
    </ligand>
</feature>
<evidence type="ECO:0000313" key="21">
    <source>
        <dbReference type="Proteomes" id="UP000199087"/>
    </source>
</evidence>
<dbReference type="CDD" id="cd00544">
    <property type="entry name" value="CobU"/>
    <property type="match status" value="1"/>
</dbReference>
<evidence type="ECO:0000256" key="9">
    <source>
        <dbReference type="ARBA" id="ARBA00012523"/>
    </source>
</evidence>
<evidence type="ECO:0000313" key="20">
    <source>
        <dbReference type="EMBL" id="CRK80979.1"/>
    </source>
</evidence>
<evidence type="ECO:0000256" key="7">
    <source>
        <dbReference type="ARBA" id="ARBA00007490"/>
    </source>
</evidence>
<dbReference type="UniPathway" id="UPA00148">
    <property type="reaction ID" value="UER00236"/>
</dbReference>
<dbReference type="RefSeq" id="WP_245640306.1">
    <property type="nucleotide sequence ID" value="NZ_CVRB01000001.1"/>
</dbReference>
<sequence length="191" mass="21378">MIKTPSLIFISGGVRSGKSSFAERKAVEIANELGGQLNYLATGVPSDPEMRLRINKHKQDRVAGKYCWETIEQSNQIEKIADRLNGQDIILLDCVTTLLNNELFFSEQEWTEPFLNSVSDRIITGIKCIKNRAKTLIVVSNEVLYEPLDGNTIVFTYGRILGKIHQLLVKEADQAFLVEAGVPIVMKGVIR</sequence>
<evidence type="ECO:0000256" key="17">
    <source>
        <dbReference type="ARBA" id="ARBA00030571"/>
    </source>
</evidence>
<keyword evidence="11 20" id="KW-0808">Transferase</keyword>
<dbReference type="PIRSF" id="PIRSF006135">
    <property type="entry name" value="CobU"/>
    <property type="match status" value="1"/>
</dbReference>
<dbReference type="AlphaFoldDB" id="A0A0U1NSF0"/>
<dbReference type="EC" id="2.7.1.156" evidence="8"/>
<dbReference type="GO" id="GO:0005525">
    <property type="term" value="F:GTP binding"/>
    <property type="evidence" value="ECO:0007669"/>
    <property type="project" value="UniProtKB-KW"/>
</dbReference>
<evidence type="ECO:0000256" key="1">
    <source>
        <dbReference type="ARBA" id="ARBA00000312"/>
    </source>
</evidence>
<reference evidence="21" key="1">
    <citation type="submission" date="2015-05" db="EMBL/GenBank/DDBJ databases">
        <authorList>
            <person name="Urmite Genomes"/>
        </authorList>
    </citation>
    <scope>NUCLEOTIDE SEQUENCE [LARGE SCALE GENOMIC DNA]</scope>
    <source>
        <strain evidence="21">LF1</strain>
    </source>
</reference>
<feature type="binding site" evidence="19">
    <location>
        <begin position="58"/>
        <end position="61"/>
    </location>
    <ligand>
        <name>GTP</name>
        <dbReference type="ChEBI" id="CHEBI:37565"/>
    </ligand>
</feature>
<dbReference type="PANTHER" id="PTHR34848">
    <property type="match status" value="1"/>
</dbReference>
<comment type="function">
    <text evidence="4">Catalyzes ATP-dependent phosphorylation of adenosylcobinamide and addition of GMP to adenosylcobinamide phosphate.</text>
</comment>
<comment type="pathway">
    <text evidence="5">Cofactor biosynthesis; adenosylcobalamin biosynthesis; adenosylcobalamin from cob(II)yrinate a,c-diamide: step 6/7.</text>
</comment>
<keyword evidence="14" id="KW-0067">ATP-binding</keyword>
<proteinExistence type="inferred from homology"/>
<keyword evidence="13 20" id="KW-0418">Kinase</keyword>
<dbReference type="Proteomes" id="UP000199087">
    <property type="component" value="Unassembled WGS sequence"/>
</dbReference>
<dbReference type="SUPFAM" id="SSF52540">
    <property type="entry name" value="P-loop containing nucleoside triphosphate hydrolases"/>
    <property type="match status" value="1"/>
</dbReference>
<keyword evidence="20" id="KW-0548">Nucleotidyltransferase</keyword>
<dbReference type="EC" id="2.7.7.62" evidence="9"/>
<comment type="similarity">
    <text evidence="7">Belongs to the CobU/CobP family.</text>
</comment>
<dbReference type="InterPro" id="IPR027417">
    <property type="entry name" value="P-loop_NTPase"/>
</dbReference>
<evidence type="ECO:0000256" key="18">
    <source>
        <dbReference type="PIRSR" id="PIRSR006135-1"/>
    </source>
</evidence>
<dbReference type="GO" id="GO:0008820">
    <property type="term" value="F:cobinamide phosphate guanylyltransferase activity"/>
    <property type="evidence" value="ECO:0007669"/>
    <property type="project" value="UniProtKB-EC"/>
</dbReference>
<dbReference type="EMBL" id="CVRB01000001">
    <property type="protein sequence ID" value="CRK80979.1"/>
    <property type="molecule type" value="Genomic_DNA"/>
</dbReference>
<dbReference type="Gene3D" id="3.40.50.300">
    <property type="entry name" value="P-loop containing nucleotide triphosphate hydrolases"/>
    <property type="match status" value="1"/>
</dbReference>
<evidence type="ECO:0000256" key="13">
    <source>
        <dbReference type="ARBA" id="ARBA00022777"/>
    </source>
</evidence>